<dbReference type="PANTHER" id="PTHR11364:SF27">
    <property type="entry name" value="SULFURTRANSFERASE"/>
    <property type="match status" value="1"/>
</dbReference>
<dbReference type="GO" id="GO:0004792">
    <property type="term" value="F:thiosulfate-cyanide sulfurtransferase activity"/>
    <property type="evidence" value="ECO:0007669"/>
    <property type="project" value="TreeGrafter"/>
</dbReference>
<dbReference type="GeneID" id="75827138"/>
<dbReference type="AlphaFoldDB" id="A0A9P9Y437"/>
<dbReference type="SUPFAM" id="SSF52821">
    <property type="entry name" value="Rhodanese/Cell cycle control phosphatase"/>
    <property type="match status" value="2"/>
</dbReference>
<dbReference type="OrthoDB" id="270167at2759"/>
<dbReference type="Pfam" id="PF00581">
    <property type="entry name" value="Rhodanese"/>
    <property type="match status" value="1"/>
</dbReference>
<dbReference type="Gene3D" id="3.40.250.10">
    <property type="entry name" value="Rhodanese-like domain"/>
    <property type="match status" value="2"/>
</dbReference>
<gene>
    <name evidence="4" type="ORF">J7T54_000619</name>
</gene>
<dbReference type="InterPro" id="IPR045078">
    <property type="entry name" value="TST/MPST-like"/>
</dbReference>
<accession>A0A9P9Y437</accession>
<proteinExistence type="predicted"/>
<dbReference type="PANTHER" id="PTHR11364">
    <property type="entry name" value="THIOSULFATE SULFERTANSFERASE"/>
    <property type="match status" value="1"/>
</dbReference>
<evidence type="ECO:0000256" key="2">
    <source>
        <dbReference type="ARBA" id="ARBA00022737"/>
    </source>
</evidence>
<feature type="domain" description="Rhodanese" evidence="3">
    <location>
        <begin position="207"/>
        <end position="325"/>
    </location>
</feature>
<dbReference type="Proteomes" id="UP001055219">
    <property type="component" value="Unassembled WGS sequence"/>
</dbReference>
<dbReference type="CDD" id="cd01448">
    <property type="entry name" value="TST_Repeat_1"/>
    <property type="match status" value="1"/>
</dbReference>
<evidence type="ECO:0000256" key="1">
    <source>
        <dbReference type="ARBA" id="ARBA00022679"/>
    </source>
</evidence>
<feature type="domain" description="Rhodanese" evidence="3">
    <location>
        <begin position="72"/>
        <end position="166"/>
    </location>
</feature>
<keyword evidence="2" id="KW-0677">Repeat</keyword>
<dbReference type="InterPro" id="IPR036873">
    <property type="entry name" value="Rhodanese-like_dom_sf"/>
</dbReference>
<dbReference type="FunFam" id="3.40.250.10:FF:000033">
    <property type="entry name" value="Thiosulfate sulfurtransferase TUM1"/>
    <property type="match status" value="1"/>
</dbReference>
<dbReference type="SMART" id="SM00450">
    <property type="entry name" value="RHOD"/>
    <property type="match status" value="2"/>
</dbReference>
<keyword evidence="1" id="KW-0808">Transferase</keyword>
<comment type="caution">
    <text evidence="4">The sequence shown here is derived from an EMBL/GenBank/DDBJ whole genome shotgun (WGS) entry which is preliminary data.</text>
</comment>
<dbReference type="GO" id="GO:0005739">
    <property type="term" value="C:mitochondrion"/>
    <property type="evidence" value="ECO:0007669"/>
    <property type="project" value="TreeGrafter"/>
</dbReference>
<dbReference type="InterPro" id="IPR001763">
    <property type="entry name" value="Rhodanese-like_dom"/>
</dbReference>
<dbReference type="FunFam" id="3.40.250.10:FF:000001">
    <property type="entry name" value="Sulfurtransferase"/>
    <property type="match status" value="1"/>
</dbReference>
<keyword evidence="5" id="KW-1185">Reference proteome</keyword>
<organism evidence="4 5">
    <name type="scientific">Emericellopsis cladophorae</name>
    <dbReference type="NCBI Taxonomy" id="2686198"/>
    <lineage>
        <taxon>Eukaryota</taxon>
        <taxon>Fungi</taxon>
        <taxon>Dikarya</taxon>
        <taxon>Ascomycota</taxon>
        <taxon>Pezizomycotina</taxon>
        <taxon>Sordariomycetes</taxon>
        <taxon>Hypocreomycetidae</taxon>
        <taxon>Hypocreales</taxon>
        <taxon>Bionectriaceae</taxon>
        <taxon>Emericellopsis</taxon>
    </lineage>
</organism>
<sequence length="331" mass="36853">MRAGMPRFSSMTARATAFVARRSFSNYVVTPTELHEAIRKNPPSKISTDPRTIPVCASWFLPNDGRTGIQTYREQRIPKARFFDLDKVIDKHSPYPHMLPDAKTFALTMSELGIRKDDVIVVYDTKELGIFSAPRAAWTMKLFGHPRVHILDNFKQWVEQGLPTESGELYTVECSQYQIPKEDEIADGKVASYEDVREIACDYNKEGAEGIQILDARSAGRFAGTAPEPREGLSSGHMPGAINVPFNELLDPETKTFKSPEELKKYFAAKGVDPEKPVVSSCGTGVSACVVDTGLEIAGYGSPEARKVYDGSWTEWAQRVRPSDNLIVKDQ</sequence>
<reference evidence="4" key="2">
    <citation type="submission" date="2022-07" db="EMBL/GenBank/DDBJ databases">
        <authorList>
            <person name="Goncalves M.F.M."/>
            <person name="Hilario S."/>
            <person name="Van De Peer Y."/>
            <person name="Esteves A.C."/>
            <person name="Alves A."/>
        </authorList>
    </citation>
    <scope>NUCLEOTIDE SEQUENCE</scope>
    <source>
        <strain evidence="4">MUM 19.33</strain>
    </source>
</reference>
<evidence type="ECO:0000313" key="5">
    <source>
        <dbReference type="Proteomes" id="UP001055219"/>
    </source>
</evidence>
<evidence type="ECO:0000313" key="4">
    <source>
        <dbReference type="EMBL" id="KAI6783117.1"/>
    </source>
</evidence>
<protein>
    <recommendedName>
        <fullName evidence="3">Rhodanese domain-containing protein</fullName>
    </recommendedName>
</protein>
<name>A0A9P9Y437_9HYPO</name>
<dbReference type="PROSITE" id="PS50206">
    <property type="entry name" value="RHODANESE_3"/>
    <property type="match status" value="2"/>
</dbReference>
<dbReference type="CDD" id="cd01449">
    <property type="entry name" value="TST_Repeat_2"/>
    <property type="match status" value="1"/>
</dbReference>
<dbReference type="EMBL" id="JAGIXG020000009">
    <property type="protein sequence ID" value="KAI6783117.1"/>
    <property type="molecule type" value="Genomic_DNA"/>
</dbReference>
<dbReference type="RefSeq" id="XP_051363973.1">
    <property type="nucleotide sequence ID" value="XM_051504458.1"/>
</dbReference>
<evidence type="ECO:0000259" key="3">
    <source>
        <dbReference type="PROSITE" id="PS50206"/>
    </source>
</evidence>
<reference evidence="4" key="1">
    <citation type="journal article" date="2021" name="J Fungi (Basel)">
        <title>Genomic and Metabolomic Analyses of the Marine Fungus Emericellopsis cladophorae: Insights into Saltwater Adaptability Mechanisms and Its Biosynthetic Potential.</title>
        <authorList>
            <person name="Goncalves M.F.M."/>
            <person name="Hilario S."/>
            <person name="Van de Peer Y."/>
            <person name="Esteves A.C."/>
            <person name="Alves A."/>
        </authorList>
    </citation>
    <scope>NUCLEOTIDE SEQUENCE</scope>
    <source>
        <strain evidence="4">MUM 19.33</strain>
    </source>
</reference>